<keyword evidence="5" id="KW-0812">Transmembrane</keyword>
<dbReference type="PANTHER" id="PTHR24305:SF168">
    <property type="entry name" value="P450, PUTATIVE (EUROFUNG)-RELATED"/>
    <property type="match status" value="1"/>
</dbReference>
<keyword evidence="3 4" id="KW-0408">Iron</keyword>
<dbReference type="InterPro" id="IPR002401">
    <property type="entry name" value="Cyt_P450_E_grp-I"/>
</dbReference>
<organism evidence="6 7">
    <name type="scientific">Schizothecium vesticola</name>
    <dbReference type="NCBI Taxonomy" id="314040"/>
    <lineage>
        <taxon>Eukaryota</taxon>
        <taxon>Fungi</taxon>
        <taxon>Dikarya</taxon>
        <taxon>Ascomycota</taxon>
        <taxon>Pezizomycotina</taxon>
        <taxon>Sordariomycetes</taxon>
        <taxon>Sordariomycetidae</taxon>
        <taxon>Sordariales</taxon>
        <taxon>Schizotheciaceae</taxon>
        <taxon>Schizothecium</taxon>
    </lineage>
</organism>
<evidence type="ECO:0000313" key="7">
    <source>
        <dbReference type="Proteomes" id="UP001172155"/>
    </source>
</evidence>
<dbReference type="EMBL" id="JAUKUD010000007">
    <property type="protein sequence ID" value="KAK0738892.1"/>
    <property type="molecule type" value="Genomic_DNA"/>
</dbReference>
<dbReference type="GO" id="GO:0004497">
    <property type="term" value="F:monooxygenase activity"/>
    <property type="evidence" value="ECO:0007669"/>
    <property type="project" value="InterPro"/>
</dbReference>
<dbReference type="PRINTS" id="PR00385">
    <property type="entry name" value="P450"/>
</dbReference>
<evidence type="ECO:0000256" key="1">
    <source>
        <dbReference type="ARBA" id="ARBA00022617"/>
    </source>
</evidence>
<feature type="transmembrane region" description="Helical" evidence="5">
    <location>
        <begin position="26"/>
        <end position="46"/>
    </location>
</feature>
<sequence length="527" mass="59573">MTKMVNFIQDFVTAWASFKHGASFKLTAVVAAVAVAIGLWLIGYLFQTWRRLSHVPGPFLNSITPLVLTYHCLKEDITTYTYKLSLKYGPLVRVAPNIVAHFDPETLRHVCSNKANYTKGLWFEFSRWDLDHYSCIAMRDNESRKIRKTKLVPAWSGQYMSVMESRVDSQVRAFIDLVERKYISTPGVVRPMDFGHRAQFYTLDVATSVTFGKPLGFLQKDGDVEKYLETTEAMTPGFGILGTLPWLVYAIHAWPLKLFMPGEGDAIGFGRLMKFASEAVKQRLDPDDTNSEYDLIRGYLRNGVEPEDAIQECITLVVAGSETTSITLRMALLSLLTTPSSYRKIQTEIDAFFSSEPSPASSVIPYSVAKANLPYTQAVIREALRLWPPSAGLFSKQVPEQGDTLHGYYLPKGTEVGQSMMGVGRQERIFGGDAEIFRPERWTEASSDAERFEEMQAAVELVFSTGKYVCLGKQIAWMELVKWLVEVLRRFDIAAVNNAQPLKLKDPVTFMSTDFWIRFTRREGVEV</sequence>
<evidence type="ECO:0000256" key="2">
    <source>
        <dbReference type="ARBA" id="ARBA00022723"/>
    </source>
</evidence>
<dbReference type="GO" id="GO:0020037">
    <property type="term" value="F:heme binding"/>
    <property type="evidence" value="ECO:0007669"/>
    <property type="project" value="InterPro"/>
</dbReference>
<dbReference type="Gene3D" id="1.10.630.10">
    <property type="entry name" value="Cytochrome P450"/>
    <property type="match status" value="1"/>
</dbReference>
<dbReference type="Pfam" id="PF00067">
    <property type="entry name" value="p450"/>
    <property type="match status" value="1"/>
</dbReference>
<name>A0AA40EHG2_9PEZI</name>
<evidence type="ECO:0000256" key="4">
    <source>
        <dbReference type="PIRSR" id="PIRSR602401-1"/>
    </source>
</evidence>
<dbReference type="PANTHER" id="PTHR24305">
    <property type="entry name" value="CYTOCHROME P450"/>
    <property type="match status" value="1"/>
</dbReference>
<dbReference type="CDD" id="cd11060">
    <property type="entry name" value="CYP57A1-like"/>
    <property type="match status" value="1"/>
</dbReference>
<dbReference type="GO" id="GO:0005506">
    <property type="term" value="F:iron ion binding"/>
    <property type="evidence" value="ECO:0007669"/>
    <property type="project" value="InterPro"/>
</dbReference>
<evidence type="ECO:0000256" key="5">
    <source>
        <dbReference type="SAM" id="Phobius"/>
    </source>
</evidence>
<dbReference type="GO" id="GO:0016705">
    <property type="term" value="F:oxidoreductase activity, acting on paired donors, with incorporation or reduction of molecular oxygen"/>
    <property type="evidence" value="ECO:0007669"/>
    <property type="project" value="InterPro"/>
</dbReference>
<accession>A0AA40EHG2</accession>
<comment type="cofactor">
    <cofactor evidence="4">
        <name>heme</name>
        <dbReference type="ChEBI" id="CHEBI:30413"/>
    </cofactor>
</comment>
<dbReference type="PRINTS" id="PR00463">
    <property type="entry name" value="EP450I"/>
</dbReference>
<keyword evidence="2 4" id="KW-0479">Metal-binding</keyword>
<reference evidence="6" key="1">
    <citation type="submission" date="2023-06" db="EMBL/GenBank/DDBJ databases">
        <title>Genome-scale phylogeny and comparative genomics of the fungal order Sordariales.</title>
        <authorList>
            <consortium name="Lawrence Berkeley National Laboratory"/>
            <person name="Hensen N."/>
            <person name="Bonometti L."/>
            <person name="Westerberg I."/>
            <person name="Brannstrom I.O."/>
            <person name="Guillou S."/>
            <person name="Cros-Aarteil S."/>
            <person name="Calhoun S."/>
            <person name="Haridas S."/>
            <person name="Kuo A."/>
            <person name="Mondo S."/>
            <person name="Pangilinan J."/>
            <person name="Riley R."/>
            <person name="LaButti K."/>
            <person name="Andreopoulos B."/>
            <person name="Lipzen A."/>
            <person name="Chen C."/>
            <person name="Yanf M."/>
            <person name="Daum C."/>
            <person name="Ng V."/>
            <person name="Clum A."/>
            <person name="Steindorff A."/>
            <person name="Ohm R."/>
            <person name="Martin F."/>
            <person name="Silar P."/>
            <person name="Natvig D."/>
            <person name="Lalanne C."/>
            <person name="Gautier V."/>
            <person name="Ament-velasquez S.L."/>
            <person name="Kruys A."/>
            <person name="Hutchinson M.I."/>
            <person name="Powell A.J."/>
            <person name="Barry K."/>
            <person name="Miller A.N."/>
            <person name="Grigoriev I.V."/>
            <person name="Debuchy R."/>
            <person name="Gladieux P."/>
            <person name="Thoren M.H."/>
            <person name="Johannesson H."/>
        </authorList>
    </citation>
    <scope>NUCLEOTIDE SEQUENCE</scope>
    <source>
        <strain evidence="6">SMH3187-1</strain>
    </source>
</reference>
<dbReference type="InterPro" id="IPR050121">
    <property type="entry name" value="Cytochrome_P450_monoxygenase"/>
</dbReference>
<keyword evidence="7" id="KW-1185">Reference proteome</keyword>
<dbReference type="AlphaFoldDB" id="A0AA40EHG2"/>
<keyword evidence="5" id="KW-0472">Membrane</keyword>
<dbReference type="InterPro" id="IPR036396">
    <property type="entry name" value="Cyt_P450_sf"/>
</dbReference>
<feature type="binding site" description="axial binding residue" evidence="4">
    <location>
        <position position="470"/>
    </location>
    <ligand>
        <name>heme</name>
        <dbReference type="ChEBI" id="CHEBI:30413"/>
    </ligand>
    <ligandPart>
        <name>Fe</name>
        <dbReference type="ChEBI" id="CHEBI:18248"/>
    </ligandPart>
</feature>
<proteinExistence type="predicted"/>
<protein>
    <submittedName>
        <fullName evidence="6">Cytochrome P450</fullName>
    </submittedName>
</protein>
<comment type="caution">
    <text evidence="6">The sequence shown here is derived from an EMBL/GenBank/DDBJ whole genome shotgun (WGS) entry which is preliminary data.</text>
</comment>
<dbReference type="Proteomes" id="UP001172155">
    <property type="component" value="Unassembled WGS sequence"/>
</dbReference>
<keyword evidence="1 4" id="KW-0349">Heme</keyword>
<evidence type="ECO:0000313" key="6">
    <source>
        <dbReference type="EMBL" id="KAK0738892.1"/>
    </source>
</evidence>
<dbReference type="SUPFAM" id="SSF48264">
    <property type="entry name" value="Cytochrome P450"/>
    <property type="match status" value="1"/>
</dbReference>
<gene>
    <name evidence="6" type="ORF">B0T18DRAFT_423069</name>
</gene>
<dbReference type="InterPro" id="IPR001128">
    <property type="entry name" value="Cyt_P450"/>
</dbReference>
<evidence type="ECO:0000256" key="3">
    <source>
        <dbReference type="ARBA" id="ARBA00023004"/>
    </source>
</evidence>
<keyword evidence="5" id="KW-1133">Transmembrane helix</keyword>